<proteinExistence type="predicted"/>
<feature type="transmembrane region" description="Helical" evidence="1">
    <location>
        <begin position="306"/>
        <end position="329"/>
    </location>
</feature>
<feature type="transmembrane region" description="Helical" evidence="1">
    <location>
        <begin position="179"/>
        <end position="204"/>
    </location>
</feature>
<organism evidence="2 3">
    <name type="scientific">Emergencia timonensis</name>
    <dbReference type="NCBI Taxonomy" id="1776384"/>
    <lineage>
        <taxon>Bacteria</taxon>
        <taxon>Bacillati</taxon>
        <taxon>Bacillota</taxon>
        <taxon>Clostridia</taxon>
        <taxon>Peptostreptococcales</taxon>
        <taxon>Anaerovoracaceae</taxon>
        <taxon>Emergencia</taxon>
    </lineage>
</organism>
<keyword evidence="1" id="KW-1133">Transmembrane helix</keyword>
<accession>A0A415E341</accession>
<feature type="transmembrane region" description="Helical" evidence="1">
    <location>
        <begin position="232"/>
        <end position="253"/>
    </location>
</feature>
<evidence type="ECO:0000313" key="3">
    <source>
        <dbReference type="Proteomes" id="UP000284841"/>
    </source>
</evidence>
<evidence type="ECO:0000256" key="1">
    <source>
        <dbReference type="SAM" id="Phobius"/>
    </source>
</evidence>
<name>A0A415E341_9FIRM</name>
<sequence>MKKLMYVMLTLNLIFLLFCTLWNFAVDNDMRLYDGKASISIEKPKEMSNKEYLVCLEKQAAMQDTDIFYVTHDYTKDKYSENVYATRHDLSFLNLSLEMGGHNELYSTMALTGSKKIYGCNLFIEYTIYRLTDLQKYGLEKLVFYVNQNKSQKMLSQLREKDITANLISSHQSKKNYQLSFGTLQLIEIILGIFLFTAILFHMFHKSKEIAIEKINGLSFWDVFRKEIREDFILIAVISVILIGTVAATIVLYWEKETLLLYIEIAGGKLLKFLLYVIAAYFLSCIYIYAQCSIRNIKGQSQNKELYWIITIVRMLIIVILVVNTSSIFTTVQTLKTLNDSNLRINKELEGYVYTTLRDPDMLLFDEEEEQKFREHCQHFVKETEKKFQGIILNTSSYYLKKDDKQYHTESRVITINGNYLQVNPIYDMKGNLITERDFDPDKFNMLIREDEDVNQAVGQLLEDVNFCEKAYETNRVLTKEDVNVIRYQKNAKIYALNPFTNARYSDILKKPIMYVYDDQYCYFMDMEVIISNGAYLLKCDTENPKKELSSYLQKYELDKFIHETPFISNAFSDEISYTSNSLFTNFAVLILYTIPLTFLLIYFASLYCANKSKEIFLKRLNGAGYFQCHSLIYLVELAVWLVIAIALLWMDILPMMFYVLALSDFLALTFCIRYFEKKNMNEILKGRL</sequence>
<feature type="transmembrane region" description="Helical" evidence="1">
    <location>
        <begin position="273"/>
        <end position="294"/>
    </location>
</feature>
<keyword evidence="1" id="KW-0812">Transmembrane</keyword>
<evidence type="ECO:0000313" key="2">
    <source>
        <dbReference type="EMBL" id="RHJ88066.1"/>
    </source>
</evidence>
<keyword evidence="1" id="KW-0472">Membrane</keyword>
<dbReference type="RefSeq" id="WP_118334568.1">
    <property type="nucleotide sequence ID" value="NZ_AP025567.1"/>
</dbReference>
<reference evidence="2 3" key="1">
    <citation type="submission" date="2018-08" db="EMBL/GenBank/DDBJ databases">
        <title>A genome reference for cultivated species of the human gut microbiota.</title>
        <authorList>
            <person name="Zou Y."/>
            <person name="Xue W."/>
            <person name="Luo G."/>
        </authorList>
    </citation>
    <scope>NUCLEOTIDE SEQUENCE [LARGE SCALE GENOMIC DNA]</scope>
    <source>
        <strain evidence="2 3">AM07-24</strain>
    </source>
</reference>
<dbReference type="OrthoDB" id="2076832at2"/>
<protein>
    <recommendedName>
        <fullName evidence="4">DUF1430 domain-containing protein</fullName>
    </recommendedName>
</protein>
<feature type="transmembrane region" description="Helical" evidence="1">
    <location>
        <begin position="631"/>
        <end position="650"/>
    </location>
</feature>
<evidence type="ECO:0008006" key="4">
    <source>
        <dbReference type="Google" id="ProtNLM"/>
    </source>
</evidence>
<dbReference type="EMBL" id="QRMS01000002">
    <property type="protein sequence ID" value="RHJ88066.1"/>
    <property type="molecule type" value="Genomic_DNA"/>
</dbReference>
<dbReference type="STRING" id="1776384.GCA_900086585_03629"/>
<keyword evidence="3" id="KW-1185">Reference proteome</keyword>
<comment type="caution">
    <text evidence="2">The sequence shown here is derived from an EMBL/GenBank/DDBJ whole genome shotgun (WGS) entry which is preliminary data.</text>
</comment>
<gene>
    <name evidence="2" type="ORF">DW099_06510</name>
</gene>
<feature type="transmembrane region" description="Helical" evidence="1">
    <location>
        <begin position="656"/>
        <end position="676"/>
    </location>
</feature>
<dbReference type="Proteomes" id="UP000284841">
    <property type="component" value="Unassembled WGS sequence"/>
</dbReference>
<dbReference type="AlphaFoldDB" id="A0A415E341"/>
<feature type="transmembrane region" description="Helical" evidence="1">
    <location>
        <begin position="587"/>
        <end position="610"/>
    </location>
</feature>